<sequence length="156" mass="17092">MTVAVTRYHRDCYVDDVHFASTTVAEGVMYPKQLYRIHTLLTLTLDISYCNTAVISYCDTAVVSYCDTAVVSYCDTAVVSYCDTAVVSYCDTAVISYCDTAVVSYYDTAVISYCNTAVISYCNTAVMLTGVHRCFAHNVTKDLIGHARPIVSMVSG</sequence>
<name>A0AAE1E215_9GAST</name>
<dbReference type="AlphaFoldDB" id="A0AAE1E215"/>
<keyword evidence="2" id="KW-1185">Reference proteome</keyword>
<accession>A0AAE1E215</accession>
<dbReference type="Proteomes" id="UP001283361">
    <property type="component" value="Unassembled WGS sequence"/>
</dbReference>
<evidence type="ECO:0000313" key="1">
    <source>
        <dbReference type="EMBL" id="KAK3790695.1"/>
    </source>
</evidence>
<reference evidence="1" key="1">
    <citation type="journal article" date="2023" name="G3 (Bethesda)">
        <title>A reference genome for the long-term kleptoplast-retaining sea slug Elysia crispata morphotype clarki.</title>
        <authorList>
            <person name="Eastman K.E."/>
            <person name="Pendleton A.L."/>
            <person name="Shaikh M.A."/>
            <person name="Suttiyut T."/>
            <person name="Ogas R."/>
            <person name="Tomko P."/>
            <person name="Gavelis G."/>
            <person name="Widhalm J.R."/>
            <person name="Wisecaver J.H."/>
        </authorList>
    </citation>
    <scope>NUCLEOTIDE SEQUENCE</scope>
    <source>
        <strain evidence="1">ECLA1</strain>
    </source>
</reference>
<organism evidence="1 2">
    <name type="scientific">Elysia crispata</name>
    <name type="common">lettuce slug</name>
    <dbReference type="NCBI Taxonomy" id="231223"/>
    <lineage>
        <taxon>Eukaryota</taxon>
        <taxon>Metazoa</taxon>
        <taxon>Spiralia</taxon>
        <taxon>Lophotrochozoa</taxon>
        <taxon>Mollusca</taxon>
        <taxon>Gastropoda</taxon>
        <taxon>Heterobranchia</taxon>
        <taxon>Euthyneura</taxon>
        <taxon>Panpulmonata</taxon>
        <taxon>Sacoglossa</taxon>
        <taxon>Placobranchoidea</taxon>
        <taxon>Plakobranchidae</taxon>
        <taxon>Elysia</taxon>
    </lineage>
</organism>
<comment type="caution">
    <text evidence="1">The sequence shown here is derived from an EMBL/GenBank/DDBJ whole genome shotgun (WGS) entry which is preliminary data.</text>
</comment>
<gene>
    <name evidence="1" type="ORF">RRG08_038187</name>
</gene>
<protein>
    <submittedName>
        <fullName evidence="1">Uncharacterized protein</fullName>
    </submittedName>
</protein>
<evidence type="ECO:0000313" key="2">
    <source>
        <dbReference type="Proteomes" id="UP001283361"/>
    </source>
</evidence>
<dbReference type="EMBL" id="JAWDGP010001519">
    <property type="protein sequence ID" value="KAK3790695.1"/>
    <property type="molecule type" value="Genomic_DNA"/>
</dbReference>
<proteinExistence type="predicted"/>